<protein>
    <recommendedName>
        <fullName evidence="5">Pectin acetylesterase</fullName>
        <ecNumber evidence="5">3.1.1.-</ecNumber>
    </recommendedName>
</protein>
<dbReference type="AlphaFoldDB" id="A0A8I7BBC9"/>
<accession>A0A8I7BBC9</accession>
<keyword evidence="6" id="KW-0812">Transmembrane</keyword>
<dbReference type="EnsemblPlants" id="HORVU.MOREX.r3.3HG0329930.1">
    <property type="protein sequence ID" value="HORVU.MOREX.r3.3HG0329930.1"/>
    <property type="gene ID" value="HORVU.MOREX.r3.3HG0329930"/>
</dbReference>
<dbReference type="InterPro" id="IPR004963">
    <property type="entry name" value="PAE/NOTUM"/>
</dbReference>
<dbReference type="PANTHER" id="PTHR21562:SF57">
    <property type="entry name" value="PECTIN ACETYLESTERASE"/>
    <property type="match status" value="1"/>
</dbReference>
<dbReference type="PANTHER" id="PTHR21562">
    <property type="entry name" value="NOTUM-RELATED"/>
    <property type="match status" value="1"/>
</dbReference>
<dbReference type="KEGG" id="hvg:123445722"/>
<name>A0A8I7BBC9_HORVV</name>
<dbReference type="GeneID" id="123445722"/>
<keyword evidence="5" id="KW-0964">Secreted</keyword>
<dbReference type="Proteomes" id="UP000011116">
    <property type="component" value="Chromosome 3H"/>
</dbReference>
<comment type="subcellular location">
    <subcellularLocation>
        <location evidence="2 5">Secreted</location>
        <location evidence="2 5">Cell wall</location>
    </subcellularLocation>
</comment>
<evidence type="ECO:0000313" key="8">
    <source>
        <dbReference type="Proteomes" id="UP000011116"/>
    </source>
</evidence>
<keyword evidence="5" id="KW-0961">Cell wall biogenesis/degradation</keyword>
<keyword evidence="6" id="KW-1133">Transmembrane helix</keyword>
<dbReference type="Gramene" id="HORVU.MOREX.r2.3HG0274800.1">
    <property type="protein sequence ID" value="HORVU.MOREX.r2.3HG0274800.1"/>
    <property type="gene ID" value="HORVU.MOREX.r2.3HG0274800"/>
</dbReference>
<keyword evidence="4 5" id="KW-0134">Cell wall</keyword>
<evidence type="ECO:0000313" key="7">
    <source>
        <dbReference type="EnsemblPlants" id="HORVU.MOREX.r3.3HG0329930.1"/>
    </source>
</evidence>
<dbReference type="EC" id="3.1.1.-" evidence="5"/>
<dbReference type="Pfam" id="PF03283">
    <property type="entry name" value="PAE"/>
    <property type="match status" value="1"/>
</dbReference>
<dbReference type="GO" id="GO:0071555">
    <property type="term" value="P:cell wall organization"/>
    <property type="evidence" value="ECO:0007669"/>
    <property type="project" value="UniProtKB-KW"/>
</dbReference>
<dbReference type="RefSeq" id="XP_044978682.1">
    <property type="nucleotide sequence ID" value="XM_045122747.1"/>
</dbReference>
<keyword evidence="8" id="KW-1185">Reference proteome</keyword>
<evidence type="ECO:0000256" key="3">
    <source>
        <dbReference type="ARBA" id="ARBA00005784"/>
    </source>
</evidence>
<evidence type="ECO:0000256" key="4">
    <source>
        <dbReference type="ARBA" id="ARBA00022512"/>
    </source>
</evidence>
<keyword evidence="6" id="KW-0472">Membrane</keyword>
<proteinExistence type="inferred from homology"/>
<organism evidence="7 8">
    <name type="scientific">Hordeum vulgare subsp. vulgare</name>
    <name type="common">Domesticated barley</name>
    <dbReference type="NCBI Taxonomy" id="112509"/>
    <lineage>
        <taxon>Eukaryota</taxon>
        <taxon>Viridiplantae</taxon>
        <taxon>Streptophyta</taxon>
        <taxon>Embryophyta</taxon>
        <taxon>Tracheophyta</taxon>
        <taxon>Spermatophyta</taxon>
        <taxon>Magnoliopsida</taxon>
        <taxon>Liliopsida</taxon>
        <taxon>Poales</taxon>
        <taxon>Poaceae</taxon>
        <taxon>BOP clade</taxon>
        <taxon>Pooideae</taxon>
        <taxon>Triticodae</taxon>
        <taxon>Triticeae</taxon>
        <taxon>Hordeinae</taxon>
        <taxon>Hordeum</taxon>
    </lineage>
</organism>
<dbReference type="GO" id="GO:0016787">
    <property type="term" value="F:hydrolase activity"/>
    <property type="evidence" value="ECO:0007669"/>
    <property type="project" value="UniProtKB-KW"/>
</dbReference>
<reference evidence="8" key="1">
    <citation type="journal article" date="2012" name="Nature">
        <title>A physical, genetic and functional sequence assembly of the barley genome.</title>
        <authorList>
            <consortium name="The International Barley Genome Sequencing Consortium"/>
            <person name="Mayer K.F."/>
            <person name="Waugh R."/>
            <person name="Brown J.W."/>
            <person name="Schulman A."/>
            <person name="Langridge P."/>
            <person name="Platzer M."/>
            <person name="Fincher G.B."/>
            <person name="Muehlbauer G.J."/>
            <person name="Sato K."/>
            <person name="Close T.J."/>
            <person name="Wise R.P."/>
            <person name="Stein N."/>
        </authorList>
    </citation>
    <scope>NUCLEOTIDE SEQUENCE [LARGE SCALE GENOMIC DNA]</scope>
    <source>
        <strain evidence="8">cv. Morex</strain>
    </source>
</reference>
<feature type="transmembrane region" description="Helical" evidence="6">
    <location>
        <begin position="22"/>
        <end position="45"/>
    </location>
</feature>
<dbReference type="InterPro" id="IPR029058">
    <property type="entry name" value="AB_hydrolase_fold"/>
</dbReference>
<dbReference type="OrthoDB" id="2015280at2759"/>
<evidence type="ECO:0000256" key="1">
    <source>
        <dbReference type="ARBA" id="ARBA00003534"/>
    </source>
</evidence>
<keyword evidence="5" id="KW-0378">Hydrolase</keyword>
<gene>
    <name evidence="7" type="primary">LOC123445722</name>
</gene>
<reference evidence="7" key="2">
    <citation type="submission" date="2020-10" db="EMBL/GenBank/DDBJ databases">
        <authorList>
            <person name="Scholz U."/>
            <person name="Mascher M."/>
            <person name="Fiebig A."/>
        </authorList>
    </citation>
    <scope>NUCLEOTIDE SEQUENCE [LARGE SCALE GENOMIC DNA]</scope>
    <source>
        <strain evidence="7">cv. Morex</strain>
    </source>
</reference>
<evidence type="ECO:0000256" key="2">
    <source>
        <dbReference type="ARBA" id="ARBA00004191"/>
    </source>
</evidence>
<dbReference type="SMR" id="A0A8I7BBC9"/>
<comment type="function">
    <text evidence="1 5">Hydrolyzes acetyl esters in homogalacturonan regions of pectin. In type I primary cell wall, galacturonic acid residues of pectin can be acetylated at the O-2 and O-3 positions. Decreasing the degree of acetylation of pectin gels in vitro alters their physical properties.</text>
</comment>
<sequence>MSAVTEQLLLPHEQHRRRPARVLAVTVSVAVVLLLLLVVVPASLLRRTLLGAPSTDRVALTLLAGAKEKGAVCLDGTPPGYHLQRGSGEGADRWLVHLEGGGWCSTVKECSDRRLSSQGSSNFMRSIRFMGNGILGGDQLQNPDFYNWNKVYVRYCDGASFSGDAEAQAEDGTTLYFRGLRIYEAVIDELMEKGLASATQALFTGCSAGALSMMLHCDDFRARFPQEVSVKCFADAGFFIDEKDISGKRSLWSLYDRVIHLQNVRKVLPKDCLANKEPTECFFPAELIKSIRTPMFILNPSYDSWQIRNVLVPDSSAPDKSWLSCKENIRNCNSTQVEVLNGLRNKMVNDLKVVEDKEDWGMFIDSCFTHCQSLSGISWHSPTSPRLENKTIAEAVGDWHSGRSQGAKEIDCKYQCNPTCNSLPPPRDVTAFDRVEIY</sequence>
<reference evidence="7" key="3">
    <citation type="submission" date="2022-01" db="UniProtKB">
        <authorList>
            <consortium name="EnsemblPlants"/>
        </authorList>
    </citation>
    <scope>IDENTIFICATION</scope>
    <source>
        <strain evidence="7">subsp. vulgare</strain>
    </source>
</reference>
<evidence type="ECO:0000256" key="6">
    <source>
        <dbReference type="SAM" id="Phobius"/>
    </source>
</evidence>
<comment type="similarity">
    <text evidence="3 5">Belongs to the pectinacetylesterase family.</text>
</comment>
<dbReference type="SUPFAM" id="SSF53474">
    <property type="entry name" value="alpha/beta-Hydrolases"/>
    <property type="match status" value="1"/>
</dbReference>
<dbReference type="Gramene" id="HORVU.MOREX.r3.3HG0329930.1">
    <property type="protein sequence ID" value="HORVU.MOREX.r3.3HG0329930.1"/>
    <property type="gene ID" value="HORVU.MOREX.r3.3HG0329930"/>
</dbReference>
<evidence type="ECO:0000256" key="5">
    <source>
        <dbReference type="RuleBase" id="RU363114"/>
    </source>
</evidence>